<organism evidence="1 2">
    <name type="scientific">Populus alba</name>
    <name type="common">White poplar</name>
    <dbReference type="NCBI Taxonomy" id="43335"/>
    <lineage>
        <taxon>Eukaryota</taxon>
        <taxon>Viridiplantae</taxon>
        <taxon>Streptophyta</taxon>
        <taxon>Embryophyta</taxon>
        <taxon>Tracheophyta</taxon>
        <taxon>Spermatophyta</taxon>
        <taxon>Magnoliopsida</taxon>
        <taxon>eudicotyledons</taxon>
        <taxon>Gunneridae</taxon>
        <taxon>Pentapetalae</taxon>
        <taxon>rosids</taxon>
        <taxon>fabids</taxon>
        <taxon>Malpighiales</taxon>
        <taxon>Salicaceae</taxon>
        <taxon>Saliceae</taxon>
        <taxon>Populus</taxon>
    </lineage>
</organism>
<sequence length="654" mass="69849">MPAWWGKKSSKSKEGSNQENPHGKNDKKIFSIKENKRRSSLDEAALRKNSPRANREFSGSGGLSAFSGFDSDSGEKRGLPLPKPFTSDLGGGGGGVGFGSGSVSVSSVSSSGSSGGEDHDNNQSGNGLFDGYRLSVDHKGYGGGSRSPGPRSRSPVPGSRSPAPGSRAASRPTSPLHQQLGGLSIDSPTGRLEDGKNECHPLPLPPGSPTSPPSLPGLRTAGATEMSTLSRWKKGKLLGRGTFGHVYLGFNSIVSTCAFSGFPLDFSVIDDAFLTAAACQQEINLLSQLSHANIVRYYGSELSEERLSVYLEYVSGGSVHKLLQEYGAFKEPVIQNYTRQILSGLAYLHGRNTVHRDIKGANILVDPNGEIKLVDFGMAKHITTCSSMLSFKGSPYWMAPEVVMNTNGYSLAVDIWSLGCTLLEMATSKPPWSQYEGVAAIFKIGNSKDMPDIPDYLSNDAKSFIKLCLQRDPSARPTAFQLLDHPFIRDQATTRVANINITRDAFPRTFDGSRTPPVLDLHSNRASASSWDGDFAMKPGVSSNTRALKNPRDDGGMITSMPVSPCSSPLRQHGSAYRNYFSPHSPYAMVGQSSYHNPAMSFPFPPIAAPSVGLWPVACGFRSRYCLLESLGAAAAESQGAAASSNCSWGALDG</sequence>
<name>A0ACC4C8R6_POPAL</name>
<gene>
    <name evidence="1" type="ORF">D5086_010104</name>
</gene>
<reference evidence="1 2" key="1">
    <citation type="journal article" date="2024" name="Plant Biotechnol. J.">
        <title>Genome and CRISPR/Cas9 system of a widespread forest tree (Populus alba) in the world.</title>
        <authorList>
            <person name="Liu Y.J."/>
            <person name="Jiang P.F."/>
            <person name="Han X.M."/>
            <person name="Li X.Y."/>
            <person name="Wang H.M."/>
            <person name="Wang Y.J."/>
            <person name="Wang X.X."/>
            <person name="Zeng Q.Y."/>
        </authorList>
    </citation>
    <scope>NUCLEOTIDE SEQUENCE [LARGE SCALE GENOMIC DNA]</scope>
    <source>
        <strain evidence="2">cv. PAL-ZL1</strain>
    </source>
</reference>
<comment type="caution">
    <text evidence="1">The sequence shown here is derived from an EMBL/GenBank/DDBJ whole genome shotgun (WGS) entry which is preliminary data.</text>
</comment>
<keyword evidence="2" id="KW-1185">Reference proteome</keyword>
<dbReference type="EMBL" id="RCHU02000005">
    <property type="protein sequence ID" value="KAL3591464.1"/>
    <property type="molecule type" value="Genomic_DNA"/>
</dbReference>
<accession>A0ACC4C8R6</accession>
<protein>
    <submittedName>
        <fullName evidence="1">Uncharacterized protein</fullName>
    </submittedName>
</protein>
<proteinExistence type="predicted"/>
<dbReference type="Proteomes" id="UP000309997">
    <property type="component" value="Unassembled WGS sequence"/>
</dbReference>
<evidence type="ECO:0000313" key="1">
    <source>
        <dbReference type="EMBL" id="KAL3591464.1"/>
    </source>
</evidence>
<evidence type="ECO:0000313" key="2">
    <source>
        <dbReference type="Proteomes" id="UP000309997"/>
    </source>
</evidence>